<dbReference type="InterPro" id="IPR018531">
    <property type="entry name" value="DUF1993"/>
</dbReference>
<accession>A0A016XI04</accession>
<dbReference type="SUPFAM" id="SSF109854">
    <property type="entry name" value="DinB/YfiT-like putative metalloenzymes"/>
    <property type="match status" value="1"/>
</dbReference>
<organism evidence="1 2">
    <name type="scientific">Hylemonella gracilis str. Niagara R</name>
    <dbReference type="NCBI Taxonomy" id="1458275"/>
    <lineage>
        <taxon>Bacteria</taxon>
        <taxon>Pseudomonadati</taxon>
        <taxon>Pseudomonadota</taxon>
        <taxon>Betaproteobacteria</taxon>
        <taxon>Burkholderiales</taxon>
        <taxon>Comamonadaceae</taxon>
        <taxon>Hylemonella</taxon>
    </lineage>
</organism>
<dbReference type="AlphaFoldDB" id="A0A016XI04"/>
<evidence type="ECO:0008006" key="3">
    <source>
        <dbReference type="Google" id="ProtNLM"/>
    </source>
</evidence>
<comment type="caution">
    <text evidence="1">The sequence shown here is derived from an EMBL/GenBank/DDBJ whole genome shotgun (WGS) entry which is preliminary data.</text>
</comment>
<sequence>MSSLSMYQASVPVFIRMLGNLHAVLSKAQAHAQAKGIDELVFTSARLYPDMLPLSNQIMIATDTAKGCAARLAGVAPPVYEDNEKTFAELNERIAKTLVYLQSFKHEQIDGSEAREIVLKRRTGEERLLGLPYLLNTALPNFFFHVTTAYAILRHNGVDIGKKDYLGNA</sequence>
<evidence type="ECO:0000313" key="1">
    <source>
        <dbReference type="EMBL" id="EYC51729.1"/>
    </source>
</evidence>
<dbReference type="Pfam" id="PF09351">
    <property type="entry name" value="DUF1993"/>
    <property type="match status" value="1"/>
</dbReference>
<dbReference type="InterPro" id="IPR034660">
    <property type="entry name" value="DinB/YfiT-like"/>
</dbReference>
<dbReference type="RefSeq" id="WP_035611606.1">
    <property type="nucleotide sequence ID" value="NZ_JEMG01000001.1"/>
</dbReference>
<dbReference type="PANTHER" id="PTHR36922:SF1">
    <property type="entry name" value="DUF1993 DOMAIN-CONTAINING PROTEIN"/>
    <property type="match status" value="1"/>
</dbReference>
<evidence type="ECO:0000313" key="2">
    <source>
        <dbReference type="Proteomes" id="UP000023268"/>
    </source>
</evidence>
<reference evidence="1 2" key="1">
    <citation type="submission" date="2014-02" db="EMBL/GenBank/DDBJ databases">
        <title>Draft Genome of Hylemonella gracilis isolated from the Niagara River.</title>
        <authorList>
            <person name="Pawlowski D.R."/>
            <person name="Koudelka G.B."/>
        </authorList>
    </citation>
    <scope>NUCLEOTIDE SEQUENCE [LARGE SCALE GENOMIC DNA]</scope>
    <source>
        <strain evidence="1 2">Niagara R</strain>
    </source>
</reference>
<dbReference type="Proteomes" id="UP000023268">
    <property type="component" value="Unassembled WGS sequence"/>
</dbReference>
<dbReference type="EMBL" id="JEMG01000001">
    <property type="protein sequence ID" value="EYC51729.1"/>
    <property type="molecule type" value="Genomic_DNA"/>
</dbReference>
<dbReference type="PANTHER" id="PTHR36922">
    <property type="entry name" value="BLL2446 PROTEIN"/>
    <property type="match status" value="1"/>
</dbReference>
<dbReference type="Gene3D" id="1.20.120.450">
    <property type="entry name" value="dinb family like domain"/>
    <property type="match status" value="1"/>
</dbReference>
<protein>
    <recommendedName>
        <fullName evidence="3">DUF1993 domain-containing protein</fullName>
    </recommendedName>
</protein>
<gene>
    <name evidence="1" type="ORF">AZ34_12090</name>
</gene>
<dbReference type="OrthoDB" id="338237at2"/>
<name>A0A016XI04_9BURK</name>
<proteinExistence type="predicted"/>
<dbReference type="eggNOG" id="COG3812">
    <property type="taxonomic scope" value="Bacteria"/>
</dbReference>